<feature type="transmembrane region" description="Helical" evidence="1">
    <location>
        <begin position="198"/>
        <end position="219"/>
    </location>
</feature>
<reference evidence="2 3" key="1">
    <citation type="submission" date="2017-03" db="EMBL/GenBank/DDBJ databases">
        <title>Sulfur activation and transportation mechanism of thermophilic Archaea Acidianus manzaensis YN-25.</title>
        <authorList>
            <person name="Ma Y."/>
            <person name="Yang Y."/>
            <person name="Xia J."/>
        </authorList>
    </citation>
    <scope>NUCLEOTIDE SEQUENCE [LARGE SCALE GENOMIC DNA]</scope>
    <source>
        <strain evidence="2 3">YN-25</strain>
    </source>
</reference>
<keyword evidence="3" id="KW-1185">Reference proteome</keyword>
<dbReference type="Proteomes" id="UP000193404">
    <property type="component" value="Chromosome"/>
</dbReference>
<dbReference type="KEGG" id="aman:B6F84_03940"/>
<feature type="transmembrane region" description="Helical" evidence="1">
    <location>
        <begin position="240"/>
        <end position="261"/>
    </location>
</feature>
<protein>
    <submittedName>
        <fullName evidence="2">Uncharacterized protein</fullName>
    </submittedName>
</protein>
<sequence>MLFSDIILEIKKNAILFLLILLILLSIPVFLSSLNQPFNVIGIVKYNKTGIQISGFIFNYYGKGVKTQINIIVNSSRIFTLTNDNGNFTILLNSTFLTSENITLLIRHLFYTEKITLDKYNSTFAYASNKILGYYISKTLSIVTVYHKSVIAVYPKNTISINGEKYSRQGIFEVTSNSSVYPKESYFGYSRIYQENKIYSIGIIVSSIIGLEILSYFSLSQFPRKELDELMRLIGIKTVYFSKFTSILLFGIFLFLIPILFYNYLENLPLNFFVVQSIFSALSFSFGIVGIYSFLDSKESILASIVLSDYILDLVYFNLGILSVLSFILLISGYLKIKLRYS</sequence>
<keyword evidence="1" id="KW-0812">Transmembrane</keyword>
<keyword evidence="1" id="KW-0472">Membrane</keyword>
<feature type="transmembrane region" description="Helical" evidence="1">
    <location>
        <begin position="273"/>
        <end position="295"/>
    </location>
</feature>
<evidence type="ECO:0000313" key="3">
    <source>
        <dbReference type="Proteomes" id="UP000193404"/>
    </source>
</evidence>
<evidence type="ECO:0000256" key="1">
    <source>
        <dbReference type="SAM" id="Phobius"/>
    </source>
</evidence>
<proteinExistence type="predicted"/>
<organism evidence="2 3">
    <name type="scientific">Acidianus manzaensis</name>
    <dbReference type="NCBI Taxonomy" id="282676"/>
    <lineage>
        <taxon>Archaea</taxon>
        <taxon>Thermoproteota</taxon>
        <taxon>Thermoprotei</taxon>
        <taxon>Sulfolobales</taxon>
        <taxon>Sulfolobaceae</taxon>
        <taxon>Acidianus</taxon>
    </lineage>
</organism>
<dbReference type="STRING" id="282676.B6F84_03940"/>
<keyword evidence="1" id="KW-1133">Transmembrane helix</keyword>
<accession>A0A1W6JYC3</accession>
<name>A0A1W6JYC3_9CREN</name>
<dbReference type="AlphaFoldDB" id="A0A1W6JYC3"/>
<dbReference type="EMBL" id="CP020477">
    <property type="protein sequence ID" value="ARM75263.1"/>
    <property type="molecule type" value="Genomic_DNA"/>
</dbReference>
<feature type="transmembrane region" description="Helical" evidence="1">
    <location>
        <begin position="315"/>
        <end position="335"/>
    </location>
</feature>
<gene>
    <name evidence="2" type="ORF">B6F84_03940</name>
</gene>
<evidence type="ECO:0000313" key="2">
    <source>
        <dbReference type="EMBL" id="ARM75263.1"/>
    </source>
</evidence>